<name>C4J8A4_MAIZE</name>
<evidence type="ECO:0000256" key="1">
    <source>
        <dbReference type="SAM" id="MobiDB-lite"/>
    </source>
</evidence>
<organism evidence="2">
    <name type="scientific">Zea mays</name>
    <name type="common">Maize</name>
    <dbReference type="NCBI Taxonomy" id="4577"/>
    <lineage>
        <taxon>Eukaryota</taxon>
        <taxon>Viridiplantae</taxon>
        <taxon>Streptophyta</taxon>
        <taxon>Embryophyta</taxon>
        <taxon>Tracheophyta</taxon>
        <taxon>Spermatophyta</taxon>
        <taxon>Magnoliopsida</taxon>
        <taxon>Liliopsida</taxon>
        <taxon>Poales</taxon>
        <taxon>Poaceae</taxon>
        <taxon>PACMAD clade</taxon>
        <taxon>Panicoideae</taxon>
        <taxon>Andropogonodae</taxon>
        <taxon>Andropogoneae</taxon>
        <taxon>Tripsacinae</taxon>
        <taxon>Zea</taxon>
    </lineage>
</organism>
<proteinExistence type="evidence at transcript level"/>
<dbReference type="EMBL" id="BT087051">
    <property type="protein sequence ID" value="ACR37404.1"/>
    <property type="molecule type" value="mRNA"/>
</dbReference>
<evidence type="ECO:0000313" key="2">
    <source>
        <dbReference type="EMBL" id="ACR37404.1"/>
    </source>
</evidence>
<sequence>MMTSTWSAISSARSGAMPTLASLTSPTTGTSFLAMKPS</sequence>
<feature type="region of interest" description="Disordered" evidence="1">
    <location>
        <begin position="1"/>
        <end position="38"/>
    </location>
</feature>
<accession>C4J8A4</accession>
<dbReference type="AlphaFoldDB" id="C4J8A4"/>
<reference evidence="2" key="1">
    <citation type="journal article" date="2009" name="PLoS Genet.">
        <title>Sequencing, mapping, and analysis of 27,455 maize full-length cDNAs.</title>
        <authorList>
            <person name="Soderlund C."/>
            <person name="Descour A."/>
            <person name="Kudrna D."/>
            <person name="Bomhoff M."/>
            <person name="Boyd L."/>
            <person name="Currie J."/>
            <person name="Angelova A."/>
            <person name="Collura K."/>
            <person name="Wissotski M."/>
            <person name="Ashley E."/>
            <person name="Morrow D."/>
            <person name="Fernandes J."/>
            <person name="Walbot V."/>
            <person name="Yu Y."/>
        </authorList>
    </citation>
    <scope>NUCLEOTIDE SEQUENCE</scope>
    <source>
        <strain evidence="2">B73</strain>
    </source>
</reference>
<feature type="compositionally biased region" description="Polar residues" evidence="1">
    <location>
        <begin position="1"/>
        <end position="13"/>
    </location>
</feature>
<protein>
    <submittedName>
        <fullName evidence="2">Uncharacterized protein</fullName>
    </submittedName>
</protein>
<feature type="compositionally biased region" description="Polar residues" evidence="1">
    <location>
        <begin position="21"/>
        <end position="31"/>
    </location>
</feature>